<name>A0A851Z976_9AVES</name>
<dbReference type="Pfam" id="PF00018">
    <property type="entry name" value="SH3_1"/>
    <property type="match status" value="1"/>
</dbReference>
<proteinExistence type="predicted"/>
<keyword evidence="1 2" id="KW-0728">SH3 domain</keyword>
<evidence type="ECO:0000256" key="3">
    <source>
        <dbReference type="SAM" id="MobiDB-lite"/>
    </source>
</evidence>
<feature type="non-terminal residue" evidence="5">
    <location>
        <position position="157"/>
    </location>
</feature>
<comment type="caution">
    <text evidence="5">The sequence shown here is derived from an EMBL/GenBank/DDBJ whole genome shotgun (WGS) entry which is preliminary data.</text>
</comment>
<feature type="non-terminal residue" evidence="5">
    <location>
        <position position="1"/>
    </location>
</feature>
<dbReference type="Gene3D" id="2.30.30.40">
    <property type="entry name" value="SH3 Domains"/>
    <property type="match status" value="1"/>
</dbReference>
<dbReference type="OrthoDB" id="79452at2759"/>
<feature type="domain" description="SH3" evidence="4">
    <location>
        <begin position="17"/>
        <end position="83"/>
    </location>
</feature>
<dbReference type="EMBL" id="WBNJ01001615">
    <property type="protein sequence ID" value="NXD88837.1"/>
    <property type="molecule type" value="Genomic_DNA"/>
</dbReference>
<evidence type="ECO:0000313" key="6">
    <source>
        <dbReference type="Proteomes" id="UP000648918"/>
    </source>
</evidence>
<protein>
    <submittedName>
        <fullName evidence="5">RHG09 protein</fullName>
    </submittedName>
</protein>
<accession>A0A851Z976</accession>
<dbReference type="SMART" id="SM00326">
    <property type="entry name" value="SH3"/>
    <property type="match status" value="1"/>
</dbReference>
<feature type="region of interest" description="Disordered" evidence="3">
    <location>
        <begin position="85"/>
        <end position="157"/>
    </location>
</feature>
<keyword evidence="6" id="KW-1185">Reference proteome</keyword>
<evidence type="ECO:0000256" key="1">
    <source>
        <dbReference type="ARBA" id="ARBA00022443"/>
    </source>
</evidence>
<dbReference type="Proteomes" id="UP000648918">
    <property type="component" value="Unassembled WGS sequence"/>
</dbReference>
<dbReference type="SUPFAM" id="SSF50044">
    <property type="entry name" value="SH3-domain"/>
    <property type="match status" value="1"/>
</dbReference>
<evidence type="ECO:0000313" key="5">
    <source>
        <dbReference type="EMBL" id="NXD88837.1"/>
    </source>
</evidence>
<evidence type="ECO:0000256" key="2">
    <source>
        <dbReference type="PROSITE-ProRule" id="PRU00192"/>
    </source>
</evidence>
<dbReference type="PROSITE" id="PS50002">
    <property type="entry name" value="SH3"/>
    <property type="match status" value="1"/>
</dbReference>
<dbReference type="AlphaFoldDB" id="A0A851Z976"/>
<dbReference type="InterPro" id="IPR036028">
    <property type="entry name" value="SH3-like_dom_sf"/>
</dbReference>
<organism evidence="5 6">
    <name type="scientific">Halcyon senegalensis</name>
    <dbReference type="NCBI Taxonomy" id="342381"/>
    <lineage>
        <taxon>Eukaryota</taxon>
        <taxon>Metazoa</taxon>
        <taxon>Chordata</taxon>
        <taxon>Craniata</taxon>
        <taxon>Vertebrata</taxon>
        <taxon>Euteleostomi</taxon>
        <taxon>Archelosauria</taxon>
        <taxon>Archosauria</taxon>
        <taxon>Dinosauria</taxon>
        <taxon>Saurischia</taxon>
        <taxon>Theropoda</taxon>
        <taxon>Coelurosauria</taxon>
        <taxon>Aves</taxon>
        <taxon>Neognathae</taxon>
        <taxon>Neoaves</taxon>
        <taxon>Telluraves</taxon>
        <taxon>Coraciimorphae</taxon>
        <taxon>Coraciiformes</taxon>
        <taxon>Alcedinidae</taxon>
        <taxon>Halcyon</taxon>
    </lineage>
</organism>
<dbReference type="InterPro" id="IPR001452">
    <property type="entry name" value="SH3_domain"/>
</dbReference>
<reference evidence="5" key="1">
    <citation type="submission" date="2019-09" db="EMBL/GenBank/DDBJ databases">
        <title>Bird 10,000 Genomes (B10K) Project - Family phase.</title>
        <authorList>
            <person name="Zhang G."/>
        </authorList>
    </citation>
    <scope>NUCLEOTIDE SEQUENCE</scope>
    <source>
        <strain evidence="5">B10K-DU-024-03</strain>
        <tissue evidence="5">Muscle</tissue>
    </source>
</reference>
<sequence length="157" mass="17700">MLAGRWRLDGRRWRRAEPAVVLRALYDYEYQAEDGRHVAMAAGDLFLLLHKANEDWWQVRRASESHWARPFFVPATYVAELDPGDAKRRSTLTPGQGLSSLPPARPPRYRSLEDLRGQLPPPPEEVRLTPPRPGGRSIGSRQLAEGVLPAPPPALPR</sequence>
<gene>
    <name evidence="5" type="primary">Arhgap9</name>
    <name evidence="5" type="ORF">HALSEN_R15658</name>
</gene>
<evidence type="ECO:0000259" key="4">
    <source>
        <dbReference type="PROSITE" id="PS50002"/>
    </source>
</evidence>